<evidence type="ECO:0000313" key="2">
    <source>
        <dbReference type="Proteomes" id="UP000068382"/>
    </source>
</evidence>
<proteinExistence type="predicted"/>
<sequence length="168" mass="18688">MFENAAREDFLESRHLGRMQHTTFLGSFETFAAICSNDRYARRLIPSISAGGCLSSLSVFATSDPRKRIEVDFLLLFRSEIRPDFRHRLGPVDVPHHRMRAYTPAINPPNNAAPIGPDQIGDRDALTLIIVHCLLTSCTEALILQRDELRCSSAPHAALGGCWLTALC</sequence>
<dbReference type="AlphaFoldDB" id="A0A132BZI1"/>
<keyword evidence="2" id="KW-1185">Reference proteome</keyword>
<comment type="caution">
    <text evidence="1">The sequence shown here is derived from an EMBL/GenBank/DDBJ whole genome shotgun (WGS) entry which is preliminary data.</text>
</comment>
<gene>
    <name evidence="1" type="ORF">TRIHO_15410</name>
</gene>
<dbReference type="Proteomes" id="UP000068382">
    <property type="component" value="Unassembled WGS sequence"/>
</dbReference>
<dbReference type="EMBL" id="LPUY01000048">
    <property type="protein sequence ID" value="KUP93694.1"/>
    <property type="molecule type" value="Genomic_DNA"/>
</dbReference>
<accession>A0A132BZI1</accession>
<protein>
    <submittedName>
        <fullName evidence="1">Uncharacterized protein</fullName>
    </submittedName>
</protein>
<organism evidence="1 2">
    <name type="scientific">Tritonibacter horizontis</name>
    <dbReference type="NCBI Taxonomy" id="1768241"/>
    <lineage>
        <taxon>Bacteria</taxon>
        <taxon>Pseudomonadati</taxon>
        <taxon>Pseudomonadota</taxon>
        <taxon>Alphaproteobacteria</taxon>
        <taxon>Rhodobacterales</taxon>
        <taxon>Paracoccaceae</taxon>
        <taxon>Tritonibacter</taxon>
    </lineage>
</organism>
<reference evidence="1 2" key="1">
    <citation type="submission" date="2015-12" db="EMBL/GenBank/DDBJ databases">
        <title>Genome sequence of the marine Rhodobacteraceae strain O3.65, Candidatus Tritonibacter horizontis.</title>
        <authorList>
            <person name="Poehlein A."/>
            <person name="Giebel H.A."/>
            <person name="Voget S."/>
            <person name="Brinkhoff T."/>
        </authorList>
    </citation>
    <scope>NUCLEOTIDE SEQUENCE [LARGE SCALE GENOMIC DNA]</scope>
    <source>
        <strain evidence="1 2">O3.65</strain>
    </source>
</reference>
<evidence type="ECO:0000313" key="1">
    <source>
        <dbReference type="EMBL" id="KUP93694.1"/>
    </source>
</evidence>
<name>A0A132BZI1_9RHOB</name>